<organism evidence="2 3">
    <name type="scientific">Streptomyces sedi</name>
    <dbReference type="NCBI Taxonomy" id="555059"/>
    <lineage>
        <taxon>Bacteria</taxon>
        <taxon>Bacillati</taxon>
        <taxon>Actinomycetota</taxon>
        <taxon>Actinomycetes</taxon>
        <taxon>Kitasatosporales</taxon>
        <taxon>Streptomycetaceae</taxon>
        <taxon>Streptomyces</taxon>
    </lineage>
</organism>
<evidence type="ECO:0000313" key="2">
    <source>
        <dbReference type="EMBL" id="TNM32213.1"/>
    </source>
</evidence>
<protein>
    <submittedName>
        <fullName evidence="2">Uncharacterized protein</fullName>
    </submittedName>
</protein>
<feature type="region of interest" description="Disordered" evidence="1">
    <location>
        <begin position="178"/>
        <end position="249"/>
    </location>
</feature>
<accession>A0A5C4V8K0</accession>
<reference evidence="2 3" key="1">
    <citation type="submission" date="2019-06" db="EMBL/GenBank/DDBJ databases">
        <title>Draft genome of Streptomyces sedi sp. JCM16909.</title>
        <authorList>
            <person name="Klykleung N."/>
            <person name="Tanasupawat S."/>
            <person name="Kudo T."/>
            <person name="Yuki M."/>
            <person name="Ohkuma M."/>
        </authorList>
    </citation>
    <scope>NUCLEOTIDE SEQUENCE [LARGE SCALE GENOMIC DNA]</scope>
    <source>
        <strain evidence="2 3">JCM 16909</strain>
    </source>
</reference>
<gene>
    <name evidence="2" type="ORF">FH715_07385</name>
</gene>
<dbReference type="AlphaFoldDB" id="A0A5C4V8K0"/>
<dbReference type="Proteomes" id="UP000311713">
    <property type="component" value="Unassembled WGS sequence"/>
</dbReference>
<evidence type="ECO:0000256" key="1">
    <source>
        <dbReference type="SAM" id="MobiDB-lite"/>
    </source>
</evidence>
<comment type="caution">
    <text evidence="2">The sequence shown here is derived from an EMBL/GenBank/DDBJ whole genome shotgun (WGS) entry which is preliminary data.</text>
</comment>
<feature type="compositionally biased region" description="Polar residues" evidence="1">
    <location>
        <begin position="1"/>
        <end position="18"/>
    </location>
</feature>
<proteinExistence type="predicted"/>
<name>A0A5C4V8K0_9ACTN</name>
<sequence>MTNQPDNVPSNEPDNEQLTPFERTLATQLRAAGGGFRPDAEVLVDGGLRRGRARLWRRRAATVTGAVAVAGVAVLATQLPGGSGKAADGDGVAATAGVPETEAELTAAVRGMLPEDVRVARTVAVGVDQSAEPVASFVIESGEASYTLEVALSRGLTEDWGAHAGCAPVVPDEARCEESELPDGSVRSVTERDPEDQSFDIIGQDQDQDQDGGGASESGDDGALRLADQRSWSVRVESPTSWGSGKDGLRRLTVDLAPQAQEESPRRAAPLSEAELVALSEEPVWQRLFDRADVLHGAPEEPLDPGARGVVPSAGFSGLFRELAPNGLTVTDRPNQTSGGAVMSVADGVATARVEVSGQVAESTGLPGEAGETPEGCQRETLEDGTQMFLCAGEGGAAETRVDVHYPDGASLLVLVRPVAGGDSPLTEDQLLDIARDSAWLALLG</sequence>
<feature type="region of interest" description="Disordered" evidence="1">
    <location>
        <begin position="1"/>
        <end position="20"/>
    </location>
</feature>
<evidence type="ECO:0000313" key="3">
    <source>
        <dbReference type="Proteomes" id="UP000311713"/>
    </source>
</evidence>
<dbReference type="OrthoDB" id="4115778at2"/>
<keyword evidence="3" id="KW-1185">Reference proteome</keyword>
<dbReference type="RefSeq" id="WP_139642018.1">
    <property type="nucleotide sequence ID" value="NZ_BAAAZS010000018.1"/>
</dbReference>
<dbReference type="EMBL" id="VDGT01000004">
    <property type="protein sequence ID" value="TNM32213.1"/>
    <property type="molecule type" value="Genomic_DNA"/>
</dbReference>